<keyword evidence="2 9" id="KW-0645">Protease</keyword>
<dbReference type="PANTHER" id="PTHR47965">
    <property type="entry name" value="ASPARTYL PROTEASE-RELATED"/>
    <property type="match status" value="1"/>
</dbReference>
<keyword evidence="4" id="KW-0378">Hydrolase</keyword>
<dbReference type="AlphaFoldDB" id="A0AAV8DIN6"/>
<dbReference type="SUPFAM" id="SSF50630">
    <property type="entry name" value="Acid proteases"/>
    <property type="match status" value="1"/>
</dbReference>
<dbReference type="InterPro" id="IPR034161">
    <property type="entry name" value="Pepsin-like_plant"/>
</dbReference>
<protein>
    <submittedName>
        <fullName evidence="9">Eukaryotic aspartyl protease family protein</fullName>
    </submittedName>
</protein>
<feature type="active site" evidence="6">
    <location>
        <position position="87"/>
    </location>
</feature>
<comment type="similarity">
    <text evidence="1">Belongs to the peptidase A1 family.</text>
</comment>
<dbReference type="InterPro" id="IPR033121">
    <property type="entry name" value="PEPTIDASE_A1"/>
</dbReference>
<keyword evidence="3" id="KW-0064">Aspartyl protease</keyword>
<keyword evidence="5" id="KW-0325">Glycoprotein</keyword>
<dbReference type="GO" id="GO:0004190">
    <property type="term" value="F:aspartic-type endopeptidase activity"/>
    <property type="evidence" value="ECO:0007669"/>
    <property type="project" value="UniProtKB-KW"/>
</dbReference>
<evidence type="ECO:0000259" key="8">
    <source>
        <dbReference type="PROSITE" id="PS51767"/>
    </source>
</evidence>
<dbReference type="Gene3D" id="2.40.70.10">
    <property type="entry name" value="Acid Proteases"/>
    <property type="match status" value="2"/>
</dbReference>
<dbReference type="CDD" id="cd05476">
    <property type="entry name" value="pepsin_A_like_plant"/>
    <property type="match status" value="1"/>
</dbReference>
<name>A0AAV8DIN6_9POAL</name>
<evidence type="ECO:0000313" key="10">
    <source>
        <dbReference type="Proteomes" id="UP001140206"/>
    </source>
</evidence>
<dbReference type="EMBL" id="JAMFTS010000004">
    <property type="protein sequence ID" value="KAJ4766966.1"/>
    <property type="molecule type" value="Genomic_DNA"/>
</dbReference>
<feature type="chain" id="PRO_5043675736" evidence="7">
    <location>
        <begin position="23"/>
        <end position="444"/>
    </location>
</feature>
<dbReference type="Proteomes" id="UP001140206">
    <property type="component" value="Chromosome 4"/>
</dbReference>
<evidence type="ECO:0000256" key="3">
    <source>
        <dbReference type="ARBA" id="ARBA00022750"/>
    </source>
</evidence>
<feature type="signal peptide" evidence="7">
    <location>
        <begin position="1"/>
        <end position="22"/>
    </location>
</feature>
<evidence type="ECO:0000256" key="5">
    <source>
        <dbReference type="ARBA" id="ARBA00023180"/>
    </source>
</evidence>
<evidence type="ECO:0000256" key="4">
    <source>
        <dbReference type="ARBA" id="ARBA00022801"/>
    </source>
</evidence>
<dbReference type="PROSITE" id="PS00141">
    <property type="entry name" value="ASP_PROTEASE"/>
    <property type="match status" value="1"/>
</dbReference>
<dbReference type="PROSITE" id="PS51767">
    <property type="entry name" value="PEPTIDASE_A1"/>
    <property type="match status" value="1"/>
</dbReference>
<evidence type="ECO:0000256" key="2">
    <source>
        <dbReference type="ARBA" id="ARBA00022670"/>
    </source>
</evidence>
<dbReference type="InterPro" id="IPR032799">
    <property type="entry name" value="TAXi_C"/>
</dbReference>
<evidence type="ECO:0000256" key="7">
    <source>
        <dbReference type="SAM" id="SignalP"/>
    </source>
</evidence>
<dbReference type="FunFam" id="2.40.70.10:FF:000046">
    <property type="entry name" value="Aspartic proteinase PCS1"/>
    <property type="match status" value="1"/>
</dbReference>
<keyword evidence="7" id="KW-0732">Signal</keyword>
<dbReference type="InterPro" id="IPR001969">
    <property type="entry name" value="Aspartic_peptidase_AS"/>
</dbReference>
<reference evidence="9" key="1">
    <citation type="submission" date="2022-08" db="EMBL/GenBank/DDBJ databases">
        <authorList>
            <person name="Marques A."/>
        </authorList>
    </citation>
    <scope>NUCLEOTIDE SEQUENCE</scope>
    <source>
        <strain evidence="9">RhyPub2mFocal</strain>
        <tissue evidence="9">Leaves</tissue>
    </source>
</reference>
<evidence type="ECO:0000256" key="1">
    <source>
        <dbReference type="ARBA" id="ARBA00007447"/>
    </source>
</evidence>
<dbReference type="Pfam" id="PF14541">
    <property type="entry name" value="TAXi_C"/>
    <property type="match status" value="1"/>
</dbReference>
<accession>A0AAV8DIN6</accession>
<dbReference type="InterPro" id="IPR001461">
    <property type="entry name" value="Aspartic_peptidase_A1"/>
</dbReference>
<dbReference type="GO" id="GO:0006508">
    <property type="term" value="P:proteolysis"/>
    <property type="evidence" value="ECO:0007669"/>
    <property type="project" value="UniProtKB-KW"/>
</dbReference>
<comment type="caution">
    <text evidence="9">The sequence shown here is derived from an EMBL/GenBank/DDBJ whole genome shotgun (WGS) entry which is preliminary data.</text>
</comment>
<proteinExistence type="inferred from homology"/>
<dbReference type="FunFam" id="2.40.70.10:FF:000073">
    <property type="entry name" value="Aspartic proteinase PCS1"/>
    <property type="match status" value="1"/>
</dbReference>
<dbReference type="Pfam" id="PF14543">
    <property type="entry name" value="TAXi_N"/>
    <property type="match status" value="1"/>
</dbReference>
<sequence length="444" mass="48114">MATLLLPFLFLILLSQSPTSLSIRPNHPHPLPLPSKPKSLIFPLKTRSIPPSSLPSSPNKLRFHHNVTLTVSLSVGTPPQNATMVLDTGSELSWLRCATSSPLSFNPYASSSFSSIPCSSPTCVSQARDLPIPATCEQSSKKCHVALSYSDASTSEGSLSSDLFRLGDMSASPSPIRTTFGCMTSAFDSALDPTATTGLLGMNRGALSFVTQTKTRRFSYCISDRDSSGVLLIGSTNLPFMLPLNYTPFVQINLPLPYFDRVAYSVQLDGIRVGSTQLPIPKSVLLPDHTGAGQTMVDSGTQFTFLLGDPYNILRTEFLRQTEGILTPLNEPDYVFQGAFDLCFRVPEGKPVPVYVPSVALVFKGAEMVVAGERLLYKVPGEKRGGDGVWCFTFGNSDLVPISAYVIGHHHQQNVWVEYDLENGRVGFAPVKCDVASQKLGLTL</sequence>
<feature type="active site" evidence="6">
    <location>
        <position position="298"/>
    </location>
</feature>
<organism evidence="9 10">
    <name type="scientific">Rhynchospora pubera</name>
    <dbReference type="NCBI Taxonomy" id="906938"/>
    <lineage>
        <taxon>Eukaryota</taxon>
        <taxon>Viridiplantae</taxon>
        <taxon>Streptophyta</taxon>
        <taxon>Embryophyta</taxon>
        <taxon>Tracheophyta</taxon>
        <taxon>Spermatophyta</taxon>
        <taxon>Magnoliopsida</taxon>
        <taxon>Liliopsida</taxon>
        <taxon>Poales</taxon>
        <taxon>Cyperaceae</taxon>
        <taxon>Cyperoideae</taxon>
        <taxon>Rhynchosporeae</taxon>
        <taxon>Rhynchospora</taxon>
    </lineage>
</organism>
<dbReference type="InterPro" id="IPR021109">
    <property type="entry name" value="Peptidase_aspartic_dom_sf"/>
</dbReference>
<dbReference type="InterPro" id="IPR032861">
    <property type="entry name" value="TAXi_N"/>
</dbReference>
<evidence type="ECO:0000313" key="9">
    <source>
        <dbReference type="EMBL" id="KAJ4766966.1"/>
    </source>
</evidence>
<evidence type="ECO:0000256" key="6">
    <source>
        <dbReference type="PIRSR" id="PIRSR601461-1"/>
    </source>
</evidence>
<gene>
    <name evidence="9" type="ORF">LUZ62_077341</name>
</gene>
<dbReference type="PANTHER" id="PTHR47965:SF77">
    <property type="entry name" value="ASPARTIC PROTEINASE PCS1"/>
    <property type="match status" value="1"/>
</dbReference>
<keyword evidence="10" id="KW-1185">Reference proteome</keyword>
<feature type="domain" description="Peptidase A1" evidence="8">
    <location>
        <begin position="69"/>
        <end position="429"/>
    </location>
</feature>